<dbReference type="Gene3D" id="3.40.50.1820">
    <property type="entry name" value="alpha/beta hydrolase"/>
    <property type="match status" value="1"/>
</dbReference>
<dbReference type="RefSeq" id="WP_189454405.1">
    <property type="nucleotide sequence ID" value="NZ_BMYD01000001.1"/>
</dbReference>
<reference evidence="3" key="1">
    <citation type="journal article" date="2014" name="Int. J. Syst. Evol. Microbiol.">
        <title>Complete genome sequence of Corynebacterium casei LMG S-19264T (=DSM 44701T), isolated from a smear-ripened cheese.</title>
        <authorList>
            <consortium name="US DOE Joint Genome Institute (JGI-PGF)"/>
            <person name="Walter F."/>
            <person name="Albersmeier A."/>
            <person name="Kalinowski J."/>
            <person name="Ruckert C."/>
        </authorList>
    </citation>
    <scope>NUCLEOTIDE SEQUENCE</scope>
    <source>
        <strain evidence="3">KCTC 23077</strain>
    </source>
</reference>
<feature type="domain" description="Dienelactone hydrolase" evidence="2">
    <location>
        <begin position="43"/>
        <end position="258"/>
    </location>
</feature>
<dbReference type="PANTHER" id="PTHR22946:SF4">
    <property type="entry name" value="ESTERASE FRSA"/>
    <property type="match status" value="1"/>
</dbReference>
<evidence type="ECO:0000259" key="2">
    <source>
        <dbReference type="Pfam" id="PF01738"/>
    </source>
</evidence>
<keyword evidence="1" id="KW-0732">Signal</keyword>
<organism evidence="3 4">
    <name type="scientific">Cognatilysobacter bugurensis</name>
    <dbReference type="NCBI Taxonomy" id="543356"/>
    <lineage>
        <taxon>Bacteria</taxon>
        <taxon>Pseudomonadati</taxon>
        <taxon>Pseudomonadota</taxon>
        <taxon>Gammaproteobacteria</taxon>
        <taxon>Lysobacterales</taxon>
        <taxon>Lysobacteraceae</taxon>
        <taxon>Cognatilysobacter</taxon>
    </lineage>
</organism>
<dbReference type="GO" id="GO:0016787">
    <property type="term" value="F:hydrolase activity"/>
    <property type="evidence" value="ECO:0007669"/>
    <property type="project" value="InterPro"/>
</dbReference>
<feature type="signal peptide" evidence="1">
    <location>
        <begin position="1"/>
        <end position="19"/>
    </location>
</feature>
<evidence type="ECO:0000313" key="3">
    <source>
        <dbReference type="EMBL" id="GHA77003.1"/>
    </source>
</evidence>
<dbReference type="PANTHER" id="PTHR22946">
    <property type="entry name" value="DIENELACTONE HYDROLASE DOMAIN-CONTAINING PROTEIN-RELATED"/>
    <property type="match status" value="1"/>
</dbReference>
<evidence type="ECO:0000256" key="1">
    <source>
        <dbReference type="SAM" id="SignalP"/>
    </source>
</evidence>
<dbReference type="AlphaFoldDB" id="A0A918W8B0"/>
<comment type="caution">
    <text evidence="3">The sequence shown here is derived from an EMBL/GenBank/DDBJ whole genome shotgun (WGS) entry which is preliminary data.</text>
</comment>
<dbReference type="InterPro" id="IPR002925">
    <property type="entry name" value="Dienelactn_hydro"/>
</dbReference>
<dbReference type="InterPro" id="IPR050261">
    <property type="entry name" value="FrsA_esterase"/>
</dbReference>
<keyword evidence="4" id="KW-1185">Reference proteome</keyword>
<accession>A0A918W8B0</accession>
<sequence>MARRLLAAALACLVSPAFAAPVERPVEWTIDGESFTGTIVYDDAVATKRPGLLMVPNWRGVTAPSVELAKRIAADDYVILVADVYGTQVRPETNEAAGKVAGALRSDPALLRSRTAKAVEVLRAQAGNAPLDAGRVGAIGFCFGGTAVLELARSGADLAGVASFHGGLDTSMRAKEDVMQTPVLVLNGAADKAVTDEDIEEFEREMDLANADWQFVNFGGAVHCFAEPRAGNDPASNCRYDERAATRAHGMMEDFFRRQFASE</sequence>
<reference evidence="3" key="2">
    <citation type="submission" date="2020-09" db="EMBL/GenBank/DDBJ databases">
        <authorList>
            <person name="Sun Q."/>
            <person name="Kim S."/>
        </authorList>
    </citation>
    <scope>NUCLEOTIDE SEQUENCE</scope>
    <source>
        <strain evidence="3">KCTC 23077</strain>
    </source>
</reference>
<proteinExistence type="predicted"/>
<dbReference type="SUPFAM" id="SSF53474">
    <property type="entry name" value="alpha/beta-Hydrolases"/>
    <property type="match status" value="1"/>
</dbReference>
<name>A0A918W8B0_9GAMM</name>
<protein>
    <submittedName>
        <fullName evidence="3">DeoR family transcriptional regulator</fullName>
    </submittedName>
</protein>
<dbReference type="InterPro" id="IPR029058">
    <property type="entry name" value="AB_hydrolase_fold"/>
</dbReference>
<dbReference type="Pfam" id="PF01738">
    <property type="entry name" value="DLH"/>
    <property type="match status" value="1"/>
</dbReference>
<feature type="chain" id="PRO_5037986686" evidence="1">
    <location>
        <begin position="20"/>
        <end position="263"/>
    </location>
</feature>
<evidence type="ECO:0000313" key="4">
    <source>
        <dbReference type="Proteomes" id="UP000646426"/>
    </source>
</evidence>
<gene>
    <name evidence="3" type="ORF">GCM10007067_12890</name>
</gene>
<dbReference type="Proteomes" id="UP000646426">
    <property type="component" value="Unassembled WGS sequence"/>
</dbReference>
<dbReference type="EMBL" id="BMYD01000001">
    <property type="protein sequence ID" value="GHA77003.1"/>
    <property type="molecule type" value="Genomic_DNA"/>
</dbReference>